<evidence type="ECO:0000313" key="3">
    <source>
        <dbReference type="Proteomes" id="UP000499080"/>
    </source>
</evidence>
<feature type="compositionally biased region" description="Basic and acidic residues" evidence="1">
    <location>
        <begin position="102"/>
        <end position="129"/>
    </location>
</feature>
<protein>
    <submittedName>
        <fullName evidence="2">Uncharacterized protein</fullName>
    </submittedName>
</protein>
<reference evidence="2 3" key="1">
    <citation type="journal article" date="2019" name="Sci. Rep.">
        <title>Orb-weaving spider Araneus ventricosus genome elucidates the spidroin gene catalogue.</title>
        <authorList>
            <person name="Kono N."/>
            <person name="Nakamura H."/>
            <person name="Ohtoshi R."/>
            <person name="Moran D.A.P."/>
            <person name="Shinohara A."/>
            <person name="Yoshida Y."/>
            <person name="Fujiwara M."/>
            <person name="Mori M."/>
            <person name="Tomita M."/>
            <person name="Arakawa K."/>
        </authorList>
    </citation>
    <scope>NUCLEOTIDE SEQUENCE [LARGE SCALE GENOMIC DNA]</scope>
</reference>
<dbReference type="AlphaFoldDB" id="A0A4Y2VYG3"/>
<comment type="caution">
    <text evidence="2">The sequence shown here is derived from an EMBL/GenBank/DDBJ whole genome shotgun (WGS) entry which is preliminary data.</text>
</comment>
<name>A0A4Y2VYG3_ARAVE</name>
<gene>
    <name evidence="2" type="ORF">AVEN_164808_1</name>
</gene>
<proteinExistence type="predicted"/>
<keyword evidence="3" id="KW-1185">Reference proteome</keyword>
<sequence>MAPSGPLMCEPFTATTRETTDALTSPRATSILPLRQQGIMRFADETREKTGRSSAALSSDVVARGFVGWFGRSGEMSANARASKKASWRNTVHMSCRRLCMRRGDSTSDRNKFPTTQVDRRKTDHGNRA</sequence>
<evidence type="ECO:0000313" key="2">
    <source>
        <dbReference type="EMBL" id="GBO29681.1"/>
    </source>
</evidence>
<accession>A0A4Y2VYG3</accession>
<dbReference type="EMBL" id="BGPR01052845">
    <property type="protein sequence ID" value="GBO29681.1"/>
    <property type="molecule type" value="Genomic_DNA"/>
</dbReference>
<organism evidence="2 3">
    <name type="scientific">Araneus ventricosus</name>
    <name type="common">Orbweaver spider</name>
    <name type="synonym">Epeira ventricosa</name>
    <dbReference type="NCBI Taxonomy" id="182803"/>
    <lineage>
        <taxon>Eukaryota</taxon>
        <taxon>Metazoa</taxon>
        <taxon>Ecdysozoa</taxon>
        <taxon>Arthropoda</taxon>
        <taxon>Chelicerata</taxon>
        <taxon>Arachnida</taxon>
        <taxon>Araneae</taxon>
        <taxon>Araneomorphae</taxon>
        <taxon>Entelegynae</taxon>
        <taxon>Araneoidea</taxon>
        <taxon>Araneidae</taxon>
        <taxon>Araneus</taxon>
    </lineage>
</organism>
<dbReference type="Proteomes" id="UP000499080">
    <property type="component" value="Unassembled WGS sequence"/>
</dbReference>
<feature type="region of interest" description="Disordered" evidence="1">
    <location>
        <begin position="101"/>
        <end position="129"/>
    </location>
</feature>
<evidence type="ECO:0000256" key="1">
    <source>
        <dbReference type="SAM" id="MobiDB-lite"/>
    </source>
</evidence>